<reference evidence="2" key="1">
    <citation type="submission" date="2021-06" db="EMBL/GenBank/DDBJ databases">
        <authorList>
            <person name="Kallberg Y."/>
            <person name="Tangrot J."/>
            <person name="Rosling A."/>
        </authorList>
    </citation>
    <scope>NUCLEOTIDE SEQUENCE</scope>
    <source>
        <strain evidence="2">CL551</strain>
    </source>
</reference>
<dbReference type="PANTHER" id="PTHR46411">
    <property type="entry name" value="FAMILY ATPASE, PUTATIVE-RELATED"/>
    <property type="match status" value="1"/>
</dbReference>
<dbReference type="CDD" id="cd21037">
    <property type="entry name" value="MLKL_NTD"/>
    <property type="match status" value="1"/>
</dbReference>
<dbReference type="Gene3D" id="1.20.930.20">
    <property type="entry name" value="Adaptor protein Cbl, N-terminal domain"/>
    <property type="match status" value="1"/>
</dbReference>
<feature type="non-terminal residue" evidence="2">
    <location>
        <position position="1"/>
    </location>
</feature>
<keyword evidence="1" id="KW-0175">Coiled coil</keyword>
<organism evidence="2 3">
    <name type="scientific">Acaulospora morrowiae</name>
    <dbReference type="NCBI Taxonomy" id="94023"/>
    <lineage>
        <taxon>Eukaryota</taxon>
        <taxon>Fungi</taxon>
        <taxon>Fungi incertae sedis</taxon>
        <taxon>Mucoromycota</taxon>
        <taxon>Glomeromycotina</taxon>
        <taxon>Glomeromycetes</taxon>
        <taxon>Diversisporales</taxon>
        <taxon>Acaulosporaceae</taxon>
        <taxon>Acaulospora</taxon>
    </lineage>
</organism>
<dbReference type="InterPro" id="IPR059179">
    <property type="entry name" value="MLKL-like_MCAfunc"/>
</dbReference>
<dbReference type="Proteomes" id="UP000789342">
    <property type="component" value="Unassembled WGS sequence"/>
</dbReference>
<sequence>TVLQIVSEAEKIYNNVKHNKKICASLMDRIDNAEIAIRNLRRNQSVYEKRLEDFGYYKAFHKFVRVLKEIKNFMEDVSNLSGFKRYMGANFVKKNFEKLINERKIGYFDAEMGFSDLPVIPTNFSDVEESIQEDIINNGKKFFEIAFERKYMNYSGSLMRWKRDKMDRCMIVEKINADGRVIIDLKGFAAMNPGYRMGNASPPTECDIKLLDDR</sequence>
<gene>
    <name evidence="2" type="ORF">AMORRO_LOCUS15010</name>
</gene>
<evidence type="ECO:0000256" key="1">
    <source>
        <dbReference type="SAM" id="Coils"/>
    </source>
</evidence>
<dbReference type="PANTHER" id="PTHR46411:SF3">
    <property type="entry name" value="AAA+ ATPASE DOMAIN-CONTAINING PROTEIN"/>
    <property type="match status" value="1"/>
</dbReference>
<comment type="caution">
    <text evidence="2">The sequence shown here is derived from an EMBL/GenBank/DDBJ whole genome shotgun (WGS) entry which is preliminary data.</text>
</comment>
<dbReference type="InterPro" id="IPR036537">
    <property type="entry name" value="Adaptor_Cbl_N_dom_sf"/>
</dbReference>
<accession>A0A9N9IQ91</accession>
<feature type="coiled-coil region" evidence="1">
    <location>
        <begin position="23"/>
        <end position="50"/>
    </location>
</feature>
<evidence type="ECO:0000313" key="2">
    <source>
        <dbReference type="EMBL" id="CAG8745568.1"/>
    </source>
</evidence>
<dbReference type="EMBL" id="CAJVPV010032753">
    <property type="protein sequence ID" value="CAG8745568.1"/>
    <property type="molecule type" value="Genomic_DNA"/>
</dbReference>
<keyword evidence="3" id="KW-1185">Reference proteome</keyword>
<name>A0A9N9IQ91_9GLOM</name>
<feature type="non-terminal residue" evidence="2">
    <location>
        <position position="214"/>
    </location>
</feature>
<protein>
    <submittedName>
        <fullName evidence="2">13269_t:CDS:1</fullName>
    </submittedName>
</protein>
<dbReference type="GO" id="GO:0007166">
    <property type="term" value="P:cell surface receptor signaling pathway"/>
    <property type="evidence" value="ECO:0007669"/>
    <property type="project" value="InterPro"/>
</dbReference>
<dbReference type="AlphaFoldDB" id="A0A9N9IQ91"/>
<dbReference type="OrthoDB" id="10042665at2759"/>
<evidence type="ECO:0000313" key="3">
    <source>
        <dbReference type="Proteomes" id="UP000789342"/>
    </source>
</evidence>
<proteinExistence type="predicted"/>